<reference evidence="2" key="1">
    <citation type="submission" date="2016-04" db="EMBL/GenBank/DDBJ databases">
        <authorList>
            <person name="Evans L.H."/>
            <person name="Alamgir A."/>
            <person name="Owens N."/>
            <person name="Weber N.D."/>
            <person name="Virtaneva K."/>
            <person name="Barbian K."/>
            <person name="Babar A."/>
            <person name="Rosenke K."/>
        </authorList>
    </citation>
    <scope>NUCLEOTIDE SEQUENCE</scope>
    <source>
        <strain evidence="2">86</strain>
    </source>
</reference>
<dbReference type="AlphaFoldDB" id="A0A212JVP7"/>
<proteinExistence type="predicted"/>
<keyword evidence="1" id="KW-0472">Membrane</keyword>
<gene>
    <name evidence="2" type="ORF">KL86APRO_11728</name>
</gene>
<keyword evidence="1" id="KW-1133">Transmembrane helix</keyword>
<evidence type="ECO:0000313" key="2">
    <source>
        <dbReference type="EMBL" id="SBW03473.1"/>
    </source>
</evidence>
<organism evidence="2">
    <name type="scientific">uncultured Alphaproteobacteria bacterium</name>
    <dbReference type="NCBI Taxonomy" id="91750"/>
    <lineage>
        <taxon>Bacteria</taxon>
        <taxon>Pseudomonadati</taxon>
        <taxon>Pseudomonadota</taxon>
        <taxon>Alphaproteobacteria</taxon>
        <taxon>environmental samples</taxon>
    </lineage>
</organism>
<keyword evidence="1" id="KW-0812">Transmembrane</keyword>
<dbReference type="EMBL" id="FLUO01000001">
    <property type="protein sequence ID" value="SBW03473.1"/>
    <property type="molecule type" value="Genomic_DNA"/>
</dbReference>
<protein>
    <submittedName>
        <fullName evidence="2">Uncharacterized protein</fullName>
    </submittedName>
</protein>
<sequence>MTPEEFRALLETYGADLTRWPHGARQGALRLLEASETARDAFAEAQAFDDVLRVREPALPPAARRRLTDAILDNLPDDPAPMPRQFRPLPHPVLGIGALVLRPLAPLWAGCLGLGLALGIGLYLAQPHPAAVRAQAQSGWIETWAMYGR</sequence>
<accession>A0A212JVP7</accession>
<name>A0A212JVP7_9PROT</name>
<evidence type="ECO:0000256" key="1">
    <source>
        <dbReference type="SAM" id="Phobius"/>
    </source>
</evidence>
<feature type="transmembrane region" description="Helical" evidence="1">
    <location>
        <begin position="107"/>
        <end position="125"/>
    </location>
</feature>